<dbReference type="PANTHER" id="PTHR10030:SF37">
    <property type="entry name" value="ALPHA-L-FUCOSIDASE-RELATED"/>
    <property type="match status" value="1"/>
</dbReference>
<dbReference type="RefSeq" id="WP_136060539.1">
    <property type="nucleotide sequence ID" value="NZ_CAAHFH010000001.1"/>
</dbReference>
<keyword evidence="4 7" id="KW-0732">Signal</keyword>
<comment type="function">
    <text evidence="1">Alpha-L-fucosidase is responsible for hydrolyzing the alpha-1,6-linked fucose joined to the reducing-end N-acetylglucosamine of the carbohydrate moieties of glycoproteins.</text>
</comment>
<dbReference type="GO" id="GO:0006004">
    <property type="term" value="P:fucose metabolic process"/>
    <property type="evidence" value="ECO:0007669"/>
    <property type="project" value="InterPro"/>
</dbReference>
<dbReference type="PANTHER" id="PTHR10030">
    <property type="entry name" value="ALPHA-L-FUCOSIDASE"/>
    <property type="match status" value="1"/>
</dbReference>
<dbReference type="InterPro" id="IPR000933">
    <property type="entry name" value="Glyco_hydro_29"/>
</dbReference>
<dbReference type="GO" id="GO:0005764">
    <property type="term" value="C:lysosome"/>
    <property type="evidence" value="ECO:0007669"/>
    <property type="project" value="TreeGrafter"/>
</dbReference>
<evidence type="ECO:0000256" key="1">
    <source>
        <dbReference type="ARBA" id="ARBA00004071"/>
    </source>
</evidence>
<evidence type="ECO:0000256" key="7">
    <source>
        <dbReference type="SAM" id="SignalP"/>
    </source>
</evidence>
<evidence type="ECO:0000259" key="8">
    <source>
        <dbReference type="Pfam" id="PF01120"/>
    </source>
</evidence>
<dbReference type="InterPro" id="IPR017853">
    <property type="entry name" value="GH"/>
</dbReference>
<evidence type="ECO:0000256" key="3">
    <source>
        <dbReference type="ARBA" id="ARBA00012662"/>
    </source>
</evidence>
<evidence type="ECO:0000313" key="9">
    <source>
        <dbReference type="EMBL" id="VGO19114.1"/>
    </source>
</evidence>
<evidence type="ECO:0000256" key="6">
    <source>
        <dbReference type="ARBA" id="ARBA00023295"/>
    </source>
</evidence>
<dbReference type="InterPro" id="IPR013780">
    <property type="entry name" value="Glyco_hydro_b"/>
</dbReference>
<feature type="chain" id="PRO_5025517140" description="alpha-L-fucosidase" evidence="7">
    <location>
        <begin position="23"/>
        <end position="586"/>
    </location>
</feature>
<dbReference type="PRINTS" id="PR00741">
    <property type="entry name" value="GLHYDRLASE29"/>
</dbReference>
<proteinExistence type="inferred from homology"/>
<reference evidence="9 10" key="1">
    <citation type="submission" date="2019-04" db="EMBL/GenBank/DDBJ databases">
        <authorList>
            <person name="Van Vliet M D."/>
        </authorList>
    </citation>
    <scope>NUCLEOTIDE SEQUENCE [LARGE SCALE GENOMIC DNA]</scope>
    <source>
        <strain evidence="9 10">F21</strain>
    </source>
</reference>
<dbReference type="GO" id="GO:0004560">
    <property type="term" value="F:alpha-L-fucosidase activity"/>
    <property type="evidence" value="ECO:0007669"/>
    <property type="project" value="InterPro"/>
</dbReference>
<dbReference type="GO" id="GO:0016139">
    <property type="term" value="P:glycoside catabolic process"/>
    <property type="evidence" value="ECO:0007669"/>
    <property type="project" value="TreeGrafter"/>
</dbReference>
<dbReference type="PROSITE" id="PS51257">
    <property type="entry name" value="PROKAR_LIPOPROTEIN"/>
    <property type="match status" value="1"/>
</dbReference>
<accession>A0A6C2UIG3</accession>
<name>A0A6C2UIG3_9BACT</name>
<dbReference type="Gene3D" id="3.20.20.80">
    <property type="entry name" value="Glycosidases"/>
    <property type="match status" value="1"/>
</dbReference>
<dbReference type="EMBL" id="CAAHFH010000001">
    <property type="protein sequence ID" value="VGO19114.1"/>
    <property type="molecule type" value="Genomic_DNA"/>
</dbReference>
<keyword evidence="6" id="KW-0326">Glycosidase</keyword>
<evidence type="ECO:0000313" key="10">
    <source>
        <dbReference type="Proteomes" id="UP000346198"/>
    </source>
</evidence>
<dbReference type="AlphaFoldDB" id="A0A6C2UIG3"/>
<dbReference type="SUPFAM" id="SSF51445">
    <property type="entry name" value="(Trans)glycosidases"/>
    <property type="match status" value="1"/>
</dbReference>
<dbReference type="InterPro" id="IPR057739">
    <property type="entry name" value="Glyco_hydro_29_N"/>
</dbReference>
<dbReference type="EC" id="3.2.1.51" evidence="3"/>
<dbReference type="Gene3D" id="2.60.40.1180">
    <property type="entry name" value="Golgi alpha-mannosidase II"/>
    <property type="match status" value="1"/>
</dbReference>
<dbReference type="InterPro" id="IPR016286">
    <property type="entry name" value="FUC_metazoa-typ"/>
</dbReference>
<dbReference type="Pfam" id="PF01120">
    <property type="entry name" value="Alpha_L_fucos"/>
    <property type="match status" value="1"/>
</dbReference>
<dbReference type="Proteomes" id="UP000346198">
    <property type="component" value="Unassembled WGS sequence"/>
</dbReference>
<evidence type="ECO:0000256" key="5">
    <source>
        <dbReference type="ARBA" id="ARBA00022801"/>
    </source>
</evidence>
<evidence type="ECO:0000256" key="4">
    <source>
        <dbReference type="ARBA" id="ARBA00022729"/>
    </source>
</evidence>
<comment type="similarity">
    <text evidence="2">Belongs to the glycosyl hydrolase 29 family.</text>
</comment>
<dbReference type="SMART" id="SM00812">
    <property type="entry name" value="Alpha_L_fucos"/>
    <property type="match status" value="1"/>
</dbReference>
<keyword evidence="10" id="KW-1185">Reference proteome</keyword>
<feature type="domain" description="Glycoside hydrolase family 29 N-terminal" evidence="8">
    <location>
        <begin position="30"/>
        <end position="343"/>
    </location>
</feature>
<keyword evidence="5" id="KW-0378">Hydrolase</keyword>
<feature type="signal peptide" evidence="7">
    <location>
        <begin position="1"/>
        <end position="22"/>
    </location>
</feature>
<evidence type="ECO:0000256" key="2">
    <source>
        <dbReference type="ARBA" id="ARBA00007951"/>
    </source>
</evidence>
<gene>
    <name evidence="9" type="ORF">SCARR_01170</name>
</gene>
<organism evidence="9 10">
    <name type="scientific">Pontiella sulfatireligans</name>
    <dbReference type="NCBI Taxonomy" id="2750658"/>
    <lineage>
        <taxon>Bacteria</taxon>
        <taxon>Pseudomonadati</taxon>
        <taxon>Kiritimatiellota</taxon>
        <taxon>Kiritimatiellia</taxon>
        <taxon>Kiritimatiellales</taxon>
        <taxon>Pontiellaceae</taxon>
        <taxon>Pontiella</taxon>
    </lineage>
</organism>
<sequence length="586" mass="66366">MNRKWGLSLFFALGCIAFVCQGGSSKNLPASVETDPALQRFQQMKFGMFIHWGLYAVPAGEWKGKEVPGIGEWIMNREKIPVSEYEPLAATFNPVEFNANEWADLAKDAGMKYMVITAKHHDGFAMYGSKASTYNIVDATPYGKDPMTALSAACAERDLKFGFYYSQAHDWHEPNAFGNTWDFSGKRDPEIYIQNKVLPQVEELLEGYGDLSMIWFDTPRLMNKDQVIELRNLVKEKQPSCLVNSRIGHDQGDYDQTEDNTIPTQVYTSNVWEVPATLNRTWGYKKNDHNWKSPKDLICKLVDIVSKGGNYLLNVGPDATGVIPEDSQRILREVGRWMAVNGESIYDTSHSPFNINGITWRCTAKPGKLYLHILNWPGESLDLDGLSSRVKTARFLDGGPSIQFNQTKKRLSLVLPQTAPDQINTVIVLDIEDEQAVVIPDFGYETIPAVWNLYAWEARLRGPDLVYDWETQSVDNFILAHNLNQLSWINLPNEEGEYLVDIEYACENDKAGSRYVVSSRRSEWDNQNTETSELIRVVEGTDGKFVTKRLGSVKVFSPNCAIHFALQKDLTSESVKVRKLVLTRVE</sequence>
<protein>
    <recommendedName>
        <fullName evidence="3">alpha-L-fucosidase</fullName>
        <ecNumber evidence="3">3.2.1.51</ecNumber>
    </recommendedName>
</protein>